<protein>
    <submittedName>
        <fullName evidence="2">O-methyltransferase</fullName>
    </submittedName>
    <submittedName>
        <fullName evidence="3">tRNA (Adenine37-N(6))-methyltransferase TrmN6</fullName>
        <ecNumber evidence="3">2.1.1.223</ecNumber>
    </submittedName>
</protein>
<dbReference type="PANTHER" id="PTHR47739:SF1">
    <property type="entry name" value="TRNA1(VAL) (ADENINE(37)-N6)-METHYLTRANSFERASE"/>
    <property type="match status" value="1"/>
</dbReference>
<dbReference type="Pfam" id="PF05175">
    <property type="entry name" value="MTS"/>
    <property type="match status" value="1"/>
</dbReference>
<dbReference type="EMBL" id="LT630287">
    <property type="protein sequence ID" value="SFV40710.1"/>
    <property type="molecule type" value="Genomic_DNA"/>
</dbReference>
<dbReference type="Gene3D" id="3.40.50.150">
    <property type="entry name" value="Vaccinia Virus protein VP39"/>
    <property type="match status" value="1"/>
</dbReference>
<gene>
    <name evidence="2" type="ORF">IV43_GL000081</name>
    <name evidence="3" type="ORF">LAC1533_1290</name>
</gene>
<dbReference type="EMBL" id="JQBK01000001">
    <property type="protein sequence ID" value="KRN88229.1"/>
    <property type="molecule type" value="Genomic_DNA"/>
</dbReference>
<reference evidence="2 4" key="1">
    <citation type="journal article" date="2015" name="Genome Announc.">
        <title>Expanding the biotechnology potential of lactobacilli through comparative genomics of 213 strains and associated genera.</title>
        <authorList>
            <person name="Sun Z."/>
            <person name="Harris H.M."/>
            <person name="McCann A."/>
            <person name="Guo C."/>
            <person name="Argimon S."/>
            <person name="Zhang W."/>
            <person name="Yang X."/>
            <person name="Jeffery I.B."/>
            <person name="Cooney J.C."/>
            <person name="Kagawa T.F."/>
            <person name="Liu W."/>
            <person name="Song Y."/>
            <person name="Salvetti E."/>
            <person name="Wrobel A."/>
            <person name="Rasinkangas P."/>
            <person name="Parkhill J."/>
            <person name="Rea M.C."/>
            <person name="O'Sullivan O."/>
            <person name="Ritari J."/>
            <person name="Douillard F.P."/>
            <person name="Paul Ross R."/>
            <person name="Yang R."/>
            <person name="Briner A.E."/>
            <person name="Felis G.E."/>
            <person name="de Vos W.M."/>
            <person name="Barrangou R."/>
            <person name="Klaenhammer T.R."/>
            <person name="Caufield P.W."/>
            <person name="Cui Y."/>
            <person name="Zhang H."/>
            <person name="O'Toole P.W."/>
        </authorList>
    </citation>
    <scope>NUCLEOTIDE SEQUENCE [LARGE SCALE GENOMIC DNA]</scope>
    <source>
        <strain evidence="2 4">DSM 15353</strain>
    </source>
</reference>
<dbReference type="STRING" id="89059.LAC1533_1290"/>
<dbReference type="PANTHER" id="PTHR47739">
    <property type="entry name" value="TRNA1(VAL) (ADENINE(37)-N6)-METHYLTRANSFERASE"/>
    <property type="match status" value="1"/>
</dbReference>
<dbReference type="PATRIC" id="fig|89059.3.peg.83"/>
<keyword evidence="2" id="KW-0808">Transferase</keyword>
<sequence>MKFDPQLKSGERVDELYANNIKIIQSADVFSFSLDAVLLADFAQPILKQKGKIIDLCSGNGAVGLFLTKKTKAHITQVEVQTRLVDMARRSIELNDLNEQVSVLNMDLKDILQEIKKDSVDTITCNPPYFADQPSSKKNPNPYLALARHESTASLANIIVIISALLKMGGKMYMVHRPDRLQEIFSLLEKNRLVPKRIRLVYPKKGREANMVLIEAIKDGRPGGLRFVPPVVVYDEQDQYLPEVRRILYGEE</sequence>
<dbReference type="GO" id="GO:0032259">
    <property type="term" value="P:methylation"/>
    <property type="evidence" value="ECO:0007669"/>
    <property type="project" value="UniProtKB-KW"/>
</dbReference>
<reference evidence="3" key="2">
    <citation type="submission" date="2016-11" db="EMBL/GenBank/DDBJ databases">
        <authorList>
            <person name="Jaros S."/>
            <person name="Januszkiewicz K."/>
            <person name="Wedrychowicz H."/>
        </authorList>
    </citation>
    <scope>NUCLEOTIDE SEQUENCE [LARGE SCALE GENOMIC DNA]</scope>
    <source>
        <strain evidence="3">ACA-DC 1533</strain>
    </source>
</reference>
<evidence type="ECO:0000259" key="1">
    <source>
        <dbReference type="Pfam" id="PF05175"/>
    </source>
</evidence>
<name>A0A0R2KL12_9LACO</name>
<dbReference type="EC" id="2.1.1.223" evidence="3"/>
<keyword evidence="2" id="KW-0489">Methyltransferase</keyword>
<dbReference type="RefSeq" id="WP_056988017.1">
    <property type="nucleotide sequence ID" value="NZ_DAIMTB010000002.1"/>
</dbReference>
<organism evidence="2 4">
    <name type="scientific">Ligilactobacillus acidipiscis</name>
    <dbReference type="NCBI Taxonomy" id="89059"/>
    <lineage>
        <taxon>Bacteria</taxon>
        <taxon>Bacillati</taxon>
        <taxon>Bacillota</taxon>
        <taxon>Bacilli</taxon>
        <taxon>Lactobacillales</taxon>
        <taxon>Lactobacillaceae</taxon>
        <taxon>Ligilactobacillus</taxon>
    </lineage>
</organism>
<accession>A0A0R2KL12</accession>
<evidence type="ECO:0000313" key="3">
    <source>
        <dbReference type="EMBL" id="SFV40710.1"/>
    </source>
</evidence>
<dbReference type="Proteomes" id="UP000190935">
    <property type="component" value="Chromosome I"/>
</dbReference>
<reference evidence="5" key="3">
    <citation type="submission" date="2016-11" db="EMBL/GenBank/DDBJ databases">
        <authorList>
            <person name="Papadimitriou K."/>
        </authorList>
    </citation>
    <scope>NUCLEOTIDE SEQUENCE [LARGE SCALE GENOMIC DNA]</scope>
    <source>
        <strain evidence="5">ACA-DC 1533</strain>
    </source>
</reference>
<feature type="domain" description="Methyltransferase small" evidence="1">
    <location>
        <begin position="22"/>
        <end position="136"/>
    </location>
</feature>
<evidence type="ECO:0000313" key="4">
    <source>
        <dbReference type="Proteomes" id="UP000051491"/>
    </source>
</evidence>
<dbReference type="InterPro" id="IPR050210">
    <property type="entry name" value="tRNA_Adenine-N(6)_MTase"/>
</dbReference>
<evidence type="ECO:0000313" key="2">
    <source>
        <dbReference type="EMBL" id="KRN88229.1"/>
    </source>
</evidence>
<dbReference type="SUPFAM" id="SSF53335">
    <property type="entry name" value="S-adenosyl-L-methionine-dependent methyltransferases"/>
    <property type="match status" value="1"/>
</dbReference>
<dbReference type="KEGG" id="laca:LAC1533_1290"/>
<dbReference type="GeneID" id="95349388"/>
<dbReference type="Proteomes" id="UP000051491">
    <property type="component" value="Unassembled WGS sequence"/>
</dbReference>
<dbReference type="InterPro" id="IPR007848">
    <property type="entry name" value="Small_mtfrase_dom"/>
</dbReference>
<dbReference type="AlphaFoldDB" id="A0A0R2KL12"/>
<evidence type="ECO:0000313" key="5">
    <source>
        <dbReference type="Proteomes" id="UP000190935"/>
    </source>
</evidence>
<dbReference type="InterPro" id="IPR029063">
    <property type="entry name" value="SAM-dependent_MTases_sf"/>
</dbReference>
<proteinExistence type="predicted"/>
<dbReference type="OrthoDB" id="9777257at2"/>
<dbReference type="CDD" id="cd02440">
    <property type="entry name" value="AdoMet_MTases"/>
    <property type="match status" value="1"/>
</dbReference>
<dbReference type="GO" id="GO:0008168">
    <property type="term" value="F:methyltransferase activity"/>
    <property type="evidence" value="ECO:0007669"/>
    <property type="project" value="UniProtKB-KW"/>
</dbReference>